<reference evidence="1" key="1">
    <citation type="submission" date="2023-06" db="EMBL/GenBank/DDBJ databases">
        <title>A Treasure from Seagulls: Isolation and Description of Aciduricobacillus qingdaonensis gen. nov., sp. nov., a Rare Obligately Uric Acid-utilizing Member in the Family Bacillaceae.</title>
        <authorList>
            <person name="Liu W."/>
            <person name="Wang B."/>
        </authorList>
    </citation>
    <scope>NUCLEOTIDE SEQUENCE</scope>
    <source>
        <strain evidence="1">44XB</strain>
    </source>
</reference>
<dbReference type="PROSITE" id="PS51257">
    <property type="entry name" value="PROKAR_LIPOPROTEIN"/>
    <property type="match status" value="1"/>
</dbReference>
<proteinExistence type="predicted"/>
<organism evidence="1 2">
    <name type="scientific">Aciduricibacillus chroicocephali</name>
    <dbReference type="NCBI Taxonomy" id="3054939"/>
    <lineage>
        <taxon>Bacteria</taxon>
        <taxon>Bacillati</taxon>
        <taxon>Bacillota</taxon>
        <taxon>Bacilli</taxon>
        <taxon>Bacillales</taxon>
        <taxon>Bacillaceae</taxon>
        <taxon>Aciduricibacillus</taxon>
    </lineage>
</organism>
<dbReference type="RefSeq" id="WP_348025516.1">
    <property type="nucleotide sequence ID" value="NZ_CP129113.1"/>
</dbReference>
<evidence type="ECO:0008006" key="3">
    <source>
        <dbReference type="Google" id="ProtNLM"/>
    </source>
</evidence>
<name>A0ABY9KSD6_9BACI</name>
<evidence type="ECO:0000313" key="2">
    <source>
        <dbReference type="Proteomes" id="UP001180087"/>
    </source>
</evidence>
<dbReference type="Proteomes" id="UP001180087">
    <property type="component" value="Chromosome"/>
</dbReference>
<protein>
    <recommendedName>
        <fullName evidence="3">Lipoprotein</fullName>
    </recommendedName>
</protein>
<evidence type="ECO:0000313" key="1">
    <source>
        <dbReference type="EMBL" id="WLV23449.1"/>
    </source>
</evidence>
<gene>
    <name evidence="1" type="ORF">QR721_07210</name>
</gene>
<dbReference type="EMBL" id="CP129113">
    <property type="protein sequence ID" value="WLV23449.1"/>
    <property type="molecule type" value="Genomic_DNA"/>
</dbReference>
<sequence>MKKIIRLLTICLIPLLLTGCLYPDKELAKNKIPPKVQLENVQNAVNAYREETKGLLPIKTKPADTPIYEQHLIDFQPLKERGLIDQIPGSAFENGGFYQYAILDPDENPTVKVIDLRMAEKLRTVQARLQTYRQIHTYPPFGKPISGTLYELDYKKLKLKQMPTVESPYSHKKLPIIMDIDGNLYVDYRIDFYELIKEKPEKSKDATDLRELLTAHSPVLPAYSVRAIDVDGEPEYKTDK</sequence>
<keyword evidence="2" id="KW-1185">Reference proteome</keyword>
<accession>A0ABY9KSD6</accession>